<dbReference type="AlphaFoldDB" id="A0A9Q1GQM9"/>
<name>A0A9Q1GQM9_9CARY</name>
<accession>A0A9Q1GQM9</accession>
<evidence type="ECO:0000313" key="1">
    <source>
        <dbReference type="EMBL" id="KAJ8423360.1"/>
    </source>
</evidence>
<proteinExistence type="predicted"/>
<dbReference type="Proteomes" id="UP001153076">
    <property type="component" value="Unassembled WGS sequence"/>
</dbReference>
<protein>
    <submittedName>
        <fullName evidence="1">Uncharacterized protein</fullName>
    </submittedName>
</protein>
<comment type="caution">
    <text evidence="1">The sequence shown here is derived from an EMBL/GenBank/DDBJ whole genome shotgun (WGS) entry which is preliminary data.</text>
</comment>
<reference evidence="1" key="1">
    <citation type="submission" date="2022-04" db="EMBL/GenBank/DDBJ databases">
        <title>Carnegiea gigantea Genome sequencing and assembly v2.</title>
        <authorList>
            <person name="Copetti D."/>
            <person name="Sanderson M.J."/>
            <person name="Burquez A."/>
            <person name="Wojciechowski M.F."/>
        </authorList>
    </citation>
    <scope>NUCLEOTIDE SEQUENCE</scope>
    <source>
        <strain evidence="1">SGP5-SGP5p</strain>
        <tissue evidence="1">Aerial part</tissue>
    </source>
</reference>
<sequence length="260" mass="29741">MLHHGAGEIRISLYNIERIASLPILGDVYEEFLPRNEDLMDDDIFSPTVLELHCIHAELYAFIRAIIDKTRDLRNGFFNGNRSKDLPGSDSARVHLPRFRVASHPDHRGRANPCFPIHYVVGWLAEVFPALYSQGPDSECPVDYPTLMRYTGMSIKRFTLAQARSMFRNGQSVSFRASTFLERSSKGWDLVDMNLSDEDFKFLLSIRSSVLHVRIGSELLLAPYYPHRFTQQFGFDQGVPANTLSFAVPLRQQRNMMNLA</sequence>
<evidence type="ECO:0000313" key="2">
    <source>
        <dbReference type="Proteomes" id="UP001153076"/>
    </source>
</evidence>
<keyword evidence="2" id="KW-1185">Reference proteome</keyword>
<dbReference type="EMBL" id="JAKOGI010001984">
    <property type="protein sequence ID" value="KAJ8423360.1"/>
    <property type="molecule type" value="Genomic_DNA"/>
</dbReference>
<organism evidence="1 2">
    <name type="scientific">Carnegiea gigantea</name>
    <dbReference type="NCBI Taxonomy" id="171969"/>
    <lineage>
        <taxon>Eukaryota</taxon>
        <taxon>Viridiplantae</taxon>
        <taxon>Streptophyta</taxon>
        <taxon>Embryophyta</taxon>
        <taxon>Tracheophyta</taxon>
        <taxon>Spermatophyta</taxon>
        <taxon>Magnoliopsida</taxon>
        <taxon>eudicotyledons</taxon>
        <taxon>Gunneridae</taxon>
        <taxon>Pentapetalae</taxon>
        <taxon>Caryophyllales</taxon>
        <taxon>Cactineae</taxon>
        <taxon>Cactaceae</taxon>
        <taxon>Cactoideae</taxon>
        <taxon>Echinocereeae</taxon>
        <taxon>Carnegiea</taxon>
    </lineage>
</organism>
<gene>
    <name evidence="1" type="ORF">Cgig2_011621</name>
</gene>
<dbReference type="OrthoDB" id="1744413at2759"/>